<gene>
    <name evidence="3" type="ORF">MNOR_LOCUS35740</name>
</gene>
<dbReference type="GO" id="GO:0048488">
    <property type="term" value="P:synaptic vesicle endocytosis"/>
    <property type="evidence" value="ECO:0007669"/>
    <property type="project" value="TreeGrafter"/>
</dbReference>
<comment type="caution">
    <text evidence="3">The sequence shown here is derived from an EMBL/GenBank/DDBJ whole genome shotgun (WGS) entry which is preliminary data.</text>
</comment>
<name>A0AAV2SHJ4_MEGNR</name>
<feature type="non-terminal residue" evidence="3">
    <location>
        <position position="1"/>
    </location>
</feature>
<dbReference type="EMBL" id="CAXKWB010061087">
    <property type="protein sequence ID" value="CAL4183889.1"/>
    <property type="molecule type" value="Genomic_DNA"/>
</dbReference>
<feature type="region of interest" description="Disordered" evidence="1">
    <location>
        <begin position="273"/>
        <end position="308"/>
    </location>
</feature>
<evidence type="ECO:0000259" key="2">
    <source>
        <dbReference type="Pfam" id="PF25039"/>
    </source>
</evidence>
<evidence type="ECO:0000313" key="4">
    <source>
        <dbReference type="Proteomes" id="UP001497623"/>
    </source>
</evidence>
<dbReference type="PANTHER" id="PTHR31640:SF1">
    <property type="entry name" value="BRIDGE-LIKE LIPID TRANSFER PROTEIN FAMILY MEMBER 1"/>
    <property type="match status" value="1"/>
</dbReference>
<evidence type="ECO:0000256" key="1">
    <source>
        <dbReference type="SAM" id="MobiDB-lite"/>
    </source>
</evidence>
<dbReference type="InterPro" id="IPR056741">
    <property type="entry name" value="BLTP1_M"/>
</dbReference>
<dbReference type="PANTHER" id="PTHR31640">
    <property type="entry name" value="TRANSMEMBRANE PROTEIN KIAA1109"/>
    <property type="match status" value="1"/>
</dbReference>
<organism evidence="3 4">
    <name type="scientific">Meganyctiphanes norvegica</name>
    <name type="common">Northern krill</name>
    <name type="synonym">Thysanopoda norvegica</name>
    <dbReference type="NCBI Taxonomy" id="48144"/>
    <lineage>
        <taxon>Eukaryota</taxon>
        <taxon>Metazoa</taxon>
        <taxon>Ecdysozoa</taxon>
        <taxon>Arthropoda</taxon>
        <taxon>Crustacea</taxon>
        <taxon>Multicrustacea</taxon>
        <taxon>Malacostraca</taxon>
        <taxon>Eumalacostraca</taxon>
        <taxon>Eucarida</taxon>
        <taxon>Euphausiacea</taxon>
        <taxon>Euphausiidae</taxon>
        <taxon>Meganyctiphanes</taxon>
    </lineage>
</organism>
<feature type="domain" description="Bridge-like lipid transfer protein family member 1 middle region" evidence="2">
    <location>
        <begin position="38"/>
        <end position="323"/>
    </location>
</feature>
<dbReference type="InterPro" id="IPR033616">
    <property type="entry name" value="BLTP1"/>
</dbReference>
<sequence length="324" mass="35162">SVSGSGLEGATICSSDKSPLLGGPPDPPSPQPPPTATPKCWRNIYYLLDLYTTTPETKTVMQRPSVAVNVSESYKGSRKYDILKETKQVDLESAEAETPSSIKAPVIAHKSSKEVALFTGERTPLVVFGLAKIQRIKLLATLSGLKLEAEMNAVHSSLTFREKIRGFRSIAAPRSTHRTSSELSHTGHIGSTMIVLLEGIAPNQQTVVRVTIGKSQGLYSSLSRKTKDKNSALITIGDVTVDIPQHPVILHDMMTRGTKQLSSTLQELRVARPSARLSRGATVDEPDPCTASPHPPQEPLEPQEPQTQDSLLHPLVIQFSILLQ</sequence>
<feature type="compositionally biased region" description="Pro residues" evidence="1">
    <location>
        <begin position="22"/>
        <end position="36"/>
    </location>
</feature>
<protein>
    <recommendedName>
        <fullName evidence="2">Bridge-like lipid transfer protein family member 1 middle region domain-containing protein</fullName>
    </recommendedName>
</protein>
<dbReference type="AlphaFoldDB" id="A0AAV2SHJ4"/>
<feature type="non-terminal residue" evidence="3">
    <location>
        <position position="324"/>
    </location>
</feature>
<accession>A0AAV2SHJ4</accession>
<proteinExistence type="predicted"/>
<dbReference type="GO" id="GO:0098793">
    <property type="term" value="C:presynapse"/>
    <property type="evidence" value="ECO:0007669"/>
    <property type="project" value="GOC"/>
</dbReference>
<reference evidence="3 4" key="1">
    <citation type="submission" date="2024-05" db="EMBL/GenBank/DDBJ databases">
        <authorList>
            <person name="Wallberg A."/>
        </authorList>
    </citation>
    <scope>NUCLEOTIDE SEQUENCE [LARGE SCALE GENOMIC DNA]</scope>
</reference>
<keyword evidence="4" id="KW-1185">Reference proteome</keyword>
<evidence type="ECO:0000313" key="3">
    <source>
        <dbReference type="EMBL" id="CAL4183889.1"/>
    </source>
</evidence>
<feature type="region of interest" description="Disordered" evidence="1">
    <location>
        <begin position="1"/>
        <end position="36"/>
    </location>
</feature>
<dbReference type="Proteomes" id="UP001497623">
    <property type="component" value="Unassembled WGS sequence"/>
</dbReference>
<dbReference type="Pfam" id="PF25039">
    <property type="entry name" value="BLTP1_M"/>
    <property type="match status" value="1"/>
</dbReference>